<comment type="caution">
    <text evidence="1">The sequence shown here is derived from an EMBL/GenBank/DDBJ whole genome shotgun (WGS) entry which is preliminary data.</text>
</comment>
<protein>
    <submittedName>
        <fullName evidence="1">Uncharacterized protein</fullName>
    </submittedName>
</protein>
<accession>X1RTW8</accession>
<dbReference type="EMBL" id="BARW01009743">
    <property type="protein sequence ID" value="GAI84098.1"/>
    <property type="molecule type" value="Genomic_DNA"/>
</dbReference>
<proteinExistence type="predicted"/>
<gene>
    <name evidence="1" type="ORF">S12H4_19472</name>
</gene>
<reference evidence="1" key="1">
    <citation type="journal article" date="2014" name="Front. Microbiol.">
        <title>High frequency of phylogenetically diverse reductive dehalogenase-homologous genes in deep subseafloor sedimentary metagenomes.</title>
        <authorList>
            <person name="Kawai M."/>
            <person name="Futagami T."/>
            <person name="Toyoda A."/>
            <person name="Takaki Y."/>
            <person name="Nishi S."/>
            <person name="Hori S."/>
            <person name="Arai W."/>
            <person name="Tsubouchi T."/>
            <person name="Morono Y."/>
            <person name="Uchiyama I."/>
            <person name="Ito T."/>
            <person name="Fujiyama A."/>
            <person name="Inagaki F."/>
            <person name="Takami H."/>
        </authorList>
    </citation>
    <scope>NUCLEOTIDE SEQUENCE</scope>
    <source>
        <strain evidence="1">Expedition CK06-06</strain>
    </source>
</reference>
<evidence type="ECO:0000313" key="1">
    <source>
        <dbReference type="EMBL" id="GAI84098.1"/>
    </source>
</evidence>
<dbReference type="AlphaFoldDB" id="X1RTW8"/>
<sequence>MLDKVKDEPTERVIQFENKKNRGANALVYTVQYNPTPELTFMEKINTIKRIEDGAADIAKRKARFEHQLMKDTDFIKAIRLALKDSGRISQNELIAKVIENLGYGSKPTVAKVLNRYAGSDNYFHRWTKSEVTIKGNTINEYILHSN</sequence>
<name>X1RTW8_9ZZZZ</name>
<organism evidence="1">
    <name type="scientific">marine sediment metagenome</name>
    <dbReference type="NCBI Taxonomy" id="412755"/>
    <lineage>
        <taxon>unclassified sequences</taxon>
        <taxon>metagenomes</taxon>
        <taxon>ecological metagenomes</taxon>
    </lineage>
</organism>